<dbReference type="Proteomes" id="UP000682005">
    <property type="component" value="Chromosome 2"/>
</dbReference>
<dbReference type="EMBL" id="CP072369">
    <property type="protein sequence ID" value="QUB86208.1"/>
    <property type="molecule type" value="Genomic_DNA"/>
</dbReference>
<evidence type="ECO:0000313" key="2">
    <source>
        <dbReference type="EMBL" id="QUB86208.1"/>
    </source>
</evidence>
<name>A0ABX7XWV6_9BACT</name>
<sequence length="781" mass="89444">MITKLILKSNISSKIFLITVIMLVVSNSIAAQGIITGRVLDEHMQPIHFANVVLLNHIDSTFIQGTITQDDGSFTIRTEQHTGILKVSSIGYAIIFMDVQQGDMGNIRMHPEIQTLGTVIVKGYRPQFKMGSDGMIINVQHSLLKQAGTADDILSQLPLITGNNGNFTVFGKGRPLIYINNRKIYNTQELSQLKSSDIKEVTIITNPGVQYGSSAQSVILIKTIKQEGEGLSLSSYSFANISRKFSAVETIDFKYKHNQFELFSNFRIHSLHNKQYFEFEQTMQGNHFIRETGRDTIFNNGDKQVRGQLGLNYNIGKDHSFGIAYSITKSLHDVVNSTSAIDISLDNTSEELLRMKNYHTSYHSPDHEIDAYYMGKIGKLDINFNNTYIRNRLVQNDSKEENSNTSGARVIDVDNITINKMLASKVIFTYPIMKGKLSFGSEYTDAQSKGTNTNAQQIFSNTDTKIKEQNLASFAEYILPLSNFQVRAGLRYEHVVSDYYSKGVWQQESSRRYSEWFPNFSLSWNKNKWQAQLSYSTKTSRPSYRSLSSWMQYDNRYEYQGGNPLLQPAKIRTLELTATKSWIMFMIGYKNTKNQVAYVMHPYEDDIFIKTYDNIDRIQSLYASLTASPKFGFYQPMYEVRVSKQFLDDEAYGKEQSLNHPLLFIRMNNRFLIQSDFTVSVNFSYTSQYASTVSIYKAGGALDVSVYKSFFKNKLICYFWGRDLLQTQKRRYTMYGINSAFTTRQDMDTRSFSIGIRYNFNTTRSKFKGTGTGNEEKTRLQ</sequence>
<keyword evidence="3" id="KW-1185">Reference proteome</keyword>
<dbReference type="RefSeq" id="WP_211811421.1">
    <property type="nucleotide sequence ID" value="NZ_CP072369.1"/>
</dbReference>
<evidence type="ECO:0000313" key="3">
    <source>
        <dbReference type="Proteomes" id="UP000682005"/>
    </source>
</evidence>
<keyword evidence="2" id="KW-0675">Receptor</keyword>
<dbReference type="SUPFAM" id="SSF56935">
    <property type="entry name" value="Porins"/>
    <property type="match status" value="1"/>
</dbReference>
<organism evidence="2 3">
    <name type="scientific">Prevotella fusca JCM 17724</name>
    <dbReference type="NCBI Taxonomy" id="1236517"/>
    <lineage>
        <taxon>Bacteria</taxon>
        <taxon>Pseudomonadati</taxon>
        <taxon>Bacteroidota</taxon>
        <taxon>Bacteroidia</taxon>
        <taxon>Bacteroidales</taxon>
        <taxon>Prevotellaceae</taxon>
        <taxon>Prevotella</taxon>
    </lineage>
</organism>
<dbReference type="Pfam" id="PF14905">
    <property type="entry name" value="OMP_b-brl_3"/>
    <property type="match status" value="1"/>
</dbReference>
<reference evidence="2 3" key="1">
    <citation type="submission" date="2021-03" db="EMBL/GenBank/DDBJ databases">
        <title>Human Oral Microbial Genomes.</title>
        <authorList>
            <person name="Johnston C.D."/>
            <person name="Chen T."/>
            <person name="Dewhirst F.E."/>
        </authorList>
    </citation>
    <scope>NUCLEOTIDE SEQUENCE [LARGE SCALE GENOMIC DNA]</scope>
    <source>
        <strain evidence="2 3">W1435</strain>
    </source>
</reference>
<dbReference type="InterPro" id="IPR041700">
    <property type="entry name" value="OMP_b-brl_3"/>
</dbReference>
<dbReference type="InterPro" id="IPR037066">
    <property type="entry name" value="Plug_dom_sf"/>
</dbReference>
<proteinExistence type="predicted"/>
<protein>
    <submittedName>
        <fullName evidence="2">TonB-dependent receptor</fullName>
    </submittedName>
</protein>
<gene>
    <name evidence="2" type="ORF">J5A51_02840</name>
</gene>
<evidence type="ECO:0000259" key="1">
    <source>
        <dbReference type="Pfam" id="PF14905"/>
    </source>
</evidence>
<dbReference type="Gene3D" id="2.170.130.10">
    <property type="entry name" value="TonB-dependent receptor, plug domain"/>
    <property type="match status" value="1"/>
</dbReference>
<feature type="domain" description="Outer membrane protein beta-barrel" evidence="1">
    <location>
        <begin position="381"/>
        <end position="758"/>
    </location>
</feature>
<dbReference type="SUPFAM" id="SSF49464">
    <property type="entry name" value="Carboxypeptidase regulatory domain-like"/>
    <property type="match status" value="1"/>
</dbReference>
<accession>A0ABX7XWV6</accession>
<dbReference type="InterPro" id="IPR008969">
    <property type="entry name" value="CarboxyPept-like_regulatory"/>
</dbReference>